<dbReference type="Gene3D" id="2.30.42.10">
    <property type="match status" value="1"/>
</dbReference>
<evidence type="ECO:0000259" key="1">
    <source>
        <dbReference type="PROSITE" id="PS50106"/>
    </source>
</evidence>
<dbReference type="Gene3D" id="3.20.20.70">
    <property type="entry name" value="Aldolase class I"/>
    <property type="match status" value="1"/>
</dbReference>
<dbReference type="InterPro" id="IPR001478">
    <property type="entry name" value="PDZ"/>
</dbReference>
<accession>A0AAE3DLR6</accession>
<keyword evidence="3" id="KW-1185">Reference proteome</keyword>
<name>A0AAE3DLR6_9FIRM</name>
<dbReference type="SUPFAM" id="SSF102114">
    <property type="entry name" value="Radical SAM enzymes"/>
    <property type="match status" value="1"/>
</dbReference>
<evidence type="ECO:0000313" key="3">
    <source>
        <dbReference type="Proteomes" id="UP001199355"/>
    </source>
</evidence>
<dbReference type="InterPro" id="IPR045375">
    <property type="entry name" value="Put_radical_SAM-like_N"/>
</dbReference>
<dbReference type="InterPro" id="IPR058240">
    <property type="entry name" value="rSAM_sf"/>
</dbReference>
<comment type="caution">
    <text evidence="2">The sequence shown here is derived from an EMBL/GenBank/DDBJ whole genome shotgun (WGS) entry which is preliminary data.</text>
</comment>
<dbReference type="PROSITE" id="PS50106">
    <property type="entry name" value="PDZ"/>
    <property type="match status" value="1"/>
</dbReference>
<dbReference type="AlphaFoldDB" id="A0AAE3DLR6"/>
<dbReference type="Pfam" id="PF04459">
    <property type="entry name" value="DUF512"/>
    <property type="match status" value="1"/>
</dbReference>
<organism evidence="2 3">
    <name type="scientific">Gallintestinimicrobium propionicum</name>
    <dbReference type="NCBI Taxonomy" id="2981770"/>
    <lineage>
        <taxon>Bacteria</taxon>
        <taxon>Bacillati</taxon>
        <taxon>Bacillota</taxon>
        <taxon>Clostridia</taxon>
        <taxon>Lachnospirales</taxon>
        <taxon>Lachnospiraceae</taxon>
        <taxon>Gallintestinimicrobium</taxon>
    </lineage>
</organism>
<reference evidence="2 3" key="1">
    <citation type="submission" date="2021-10" db="EMBL/GenBank/DDBJ databases">
        <title>Anaerobic single-cell dispensing facilitates the cultivation of human gut bacteria.</title>
        <authorList>
            <person name="Afrizal A."/>
        </authorList>
    </citation>
    <scope>NUCLEOTIDE SEQUENCE [LARGE SCALE GENOMIC DNA]</scope>
    <source>
        <strain evidence="2 3">CLA-AA-H244</strain>
    </source>
</reference>
<dbReference type="EMBL" id="JAJEQF010000004">
    <property type="protein sequence ID" value="MCC2166652.1"/>
    <property type="molecule type" value="Genomic_DNA"/>
</dbReference>
<dbReference type="InterPro" id="IPR013785">
    <property type="entry name" value="Aldolase_TIM"/>
</dbReference>
<sequence length="446" mass="51478">MKKQKGHLIKTVKPDSIAEEMGIEPGDRLLEINGETVEDIFDYQYMIEEEYVEVLIAKPSGEEWLLEIDKDYAEDLGVEFENGLMDDYRSCSNKCIFCFIDQMPKGMRETLYFKDDDSRLSFLQGNYVTLTNMSDKDVERVIKYHMSPINISFQTTNPELRCMMLHNRFAGDALKKVDRFYEAGIEMNGQIVLCKGVNDGAELERSISDMSKYLPHLRSVSVVPVGLSKYREGLYPLEPFTKEEAQQVLATIHKWQEKLFPEYGLHFIHASDEWYILAEEEIPDEDNYDGYLQLENGVGMIRLLLEEFEDSLRQLRKSGAMERWNHRKREISTVTGRIVAPYIERMARRMEEEFPGLCVHVHPIRNDFFGERITVTGLLTGQDIMAQLKGEHLGEELLLPINVLRSGERVLLDDYTVEDISSALQVPVNIVKSSGYDFTESLLGEF</sequence>
<dbReference type="Pfam" id="PF17820">
    <property type="entry name" value="PDZ_6"/>
    <property type="match status" value="1"/>
</dbReference>
<dbReference type="InterPro" id="IPR007549">
    <property type="entry name" value="DUF512"/>
</dbReference>
<evidence type="ECO:0000313" key="2">
    <source>
        <dbReference type="EMBL" id="MCC2166652.1"/>
    </source>
</evidence>
<dbReference type="InterPro" id="IPR041489">
    <property type="entry name" value="PDZ_6"/>
</dbReference>
<dbReference type="Proteomes" id="UP001199355">
    <property type="component" value="Unassembled WGS sequence"/>
</dbReference>
<proteinExistence type="predicted"/>
<dbReference type="InterPro" id="IPR036034">
    <property type="entry name" value="PDZ_sf"/>
</dbReference>
<feature type="domain" description="PDZ" evidence="1">
    <location>
        <begin position="1"/>
        <end position="40"/>
    </location>
</feature>
<dbReference type="SUPFAM" id="SSF50156">
    <property type="entry name" value="PDZ domain-like"/>
    <property type="match status" value="1"/>
</dbReference>
<dbReference type="Pfam" id="PF19238">
    <property type="entry name" value="Radical_SAM_2"/>
    <property type="match status" value="1"/>
</dbReference>
<protein>
    <submittedName>
        <fullName evidence="2">DUF512 domain-containing protein</fullName>
    </submittedName>
</protein>
<dbReference type="RefSeq" id="WP_118762214.1">
    <property type="nucleotide sequence ID" value="NZ_JAJEQF010000004.1"/>
</dbReference>
<gene>
    <name evidence="2" type="ORF">LKD45_02865</name>
</gene>